<sequence>MTPATIVPQLDPGLRRGTALIAALLLAACKPAVEAHPALYEVRDADTVIWLLGTIHLLPADVHWRTPAIKQAIDSADTLVTEIPFTADDSAMARFTAAGQASGLPPLAARTIDPAALARALTTADLAPDALDGWKTWAAALHLAALATRSVAADREHGVEAVLAADFAGRPRQALETDHQQFAIFDALPEPTQRALLAGAVRGVTRDGADYRAELAAWSAGNPARIAAAVEPELAASPALRDALLTRRDARWAAWLSRRMGPPGRVLVAVGAGHVAGLVERLRARGFRVRRVA</sequence>
<organism evidence="1 2">
    <name type="scientific">Sphingomonas aracearum</name>
    <dbReference type="NCBI Taxonomy" id="2283317"/>
    <lineage>
        <taxon>Bacteria</taxon>
        <taxon>Pseudomonadati</taxon>
        <taxon>Pseudomonadota</taxon>
        <taxon>Alphaproteobacteria</taxon>
        <taxon>Sphingomonadales</taxon>
        <taxon>Sphingomonadaceae</taxon>
        <taxon>Sphingomonas</taxon>
    </lineage>
</organism>
<evidence type="ECO:0000313" key="1">
    <source>
        <dbReference type="EMBL" id="RDE06726.1"/>
    </source>
</evidence>
<accession>A0A369VWF8</accession>
<gene>
    <name evidence="1" type="ORF">DVW87_03245</name>
</gene>
<dbReference type="Pfam" id="PF01963">
    <property type="entry name" value="TraB_PrgY_gumN"/>
    <property type="match status" value="1"/>
</dbReference>
<dbReference type="CDD" id="cd14789">
    <property type="entry name" value="Tiki"/>
    <property type="match status" value="1"/>
</dbReference>
<dbReference type="AlphaFoldDB" id="A0A369VWF8"/>
<dbReference type="Proteomes" id="UP000253918">
    <property type="component" value="Unassembled WGS sequence"/>
</dbReference>
<protein>
    <submittedName>
        <fullName evidence="1">TraB/GumN family protein</fullName>
    </submittedName>
</protein>
<name>A0A369VWF8_9SPHN</name>
<reference evidence="1 2" key="1">
    <citation type="submission" date="2018-07" db="EMBL/GenBank/DDBJ databases">
        <title>a novel species of Sphingomonas isolated from the rhizosphere soil of Araceae plant.</title>
        <authorList>
            <person name="Zhiyong W."/>
            <person name="Qinglan Z."/>
            <person name="Zhiwei F."/>
            <person name="Ding X."/>
            <person name="Gejiao W."/>
            <person name="Shixue Z."/>
        </authorList>
    </citation>
    <scope>NUCLEOTIDE SEQUENCE [LARGE SCALE GENOMIC DNA]</scope>
    <source>
        <strain evidence="1 2">WZY 27</strain>
    </source>
</reference>
<dbReference type="InterPro" id="IPR047111">
    <property type="entry name" value="YbaP-like"/>
</dbReference>
<evidence type="ECO:0000313" key="2">
    <source>
        <dbReference type="Proteomes" id="UP000253918"/>
    </source>
</evidence>
<dbReference type="PANTHER" id="PTHR40590:SF1">
    <property type="entry name" value="CYTOPLASMIC PROTEIN"/>
    <property type="match status" value="1"/>
</dbReference>
<dbReference type="PANTHER" id="PTHR40590">
    <property type="entry name" value="CYTOPLASMIC PROTEIN-RELATED"/>
    <property type="match status" value="1"/>
</dbReference>
<dbReference type="EMBL" id="QQNB01000001">
    <property type="protein sequence ID" value="RDE06726.1"/>
    <property type="molecule type" value="Genomic_DNA"/>
</dbReference>
<dbReference type="InterPro" id="IPR002816">
    <property type="entry name" value="TraB/PrgY/GumN_fam"/>
</dbReference>
<dbReference type="OrthoDB" id="9806326at2"/>
<comment type="caution">
    <text evidence="1">The sequence shown here is derived from an EMBL/GenBank/DDBJ whole genome shotgun (WGS) entry which is preliminary data.</text>
</comment>
<keyword evidence="2" id="KW-1185">Reference proteome</keyword>
<proteinExistence type="predicted"/>